<keyword evidence="2" id="KW-1185">Reference proteome</keyword>
<dbReference type="Proteomes" id="UP000324222">
    <property type="component" value="Unassembled WGS sequence"/>
</dbReference>
<evidence type="ECO:0000313" key="2">
    <source>
        <dbReference type="Proteomes" id="UP000324222"/>
    </source>
</evidence>
<organism evidence="1 2">
    <name type="scientific">Portunus trituberculatus</name>
    <name type="common">Swimming crab</name>
    <name type="synonym">Neptunus trituberculatus</name>
    <dbReference type="NCBI Taxonomy" id="210409"/>
    <lineage>
        <taxon>Eukaryota</taxon>
        <taxon>Metazoa</taxon>
        <taxon>Ecdysozoa</taxon>
        <taxon>Arthropoda</taxon>
        <taxon>Crustacea</taxon>
        <taxon>Multicrustacea</taxon>
        <taxon>Malacostraca</taxon>
        <taxon>Eumalacostraca</taxon>
        <taxon>Eucarida</taxon>
        <taxon>Decapoda</taxon>
        <taxon>Pleocyemata</taxon>
        <taxon>Brachyura</taxon>
        <taxon>Eubrachyura</taxon>
        <taxon>Portunoidea</taxon>
        <taxon>Portunidae</taxon>
        <taxon>Portuninae</taxon>
        <taxon>Portunus</taxon>
    </lineage>
</organism>
<name>A0A5B7J833_PORTR</name>
<comment type="caution">
    <text evidence="1">The sequence shown here is derived from an EMBL/GenBank/DDBJ whole genome shotgun (WGS) entry which is preliminary data.</text>
</comment>
<sequence length="71" mass="8349">MLLCRRSRRSVLTANLDLLYPRYHQVWGEGSRSFSSFVCLVMTHRFSLFSSVVTVSVYLLSGELDYKRRRT</sequence>
<gene>
    <name evidence="1" type="ORF">E2C01_085160</name>
</gene>
<evidence type="ECO:0000313" key="1">
    <source>
        <dbReference type="EMBL" id="MPC90186.1"/>
    </source>
</evidence>
<accession>A0A5B7J833</accession>
<dbReference type="AlphaFoldDB" id="A0A5B7J833"/>
<dbReference type="EMBL" id="VSRR010083531">
    <property type="protein sequence ID" value="MPC90186.1"/>
    <property type="molecule type" value="Genomic_DNA"/>
</dbReference>
<proteinExistence type="predicted"/>
<protein>
    <submittedName>
        <fullName evidence="1">Uncharacterized protein</fullName>
    </submittedName>
</protein>
<reference evidence="1 2" key="1">
    <citation type="submission" date="2019-05" db="EMBL/GenBank/DDBJ databases">
        <title>Another draft genome of Portunus trituberculatus and its Hox gene families provides insights of decapod evolution.</title>
        <authorList>
            <person name="Jeong J.-H."/>
            <person name="Song I."/>
            <person name="Kim S."/>
            <person name="Choi T."/>
            <person name="Kim D."/>
            <person name="Ryu S."/>
            <person name="Kim W."/>
        </authorList>
    </citation>
    <scope>NUCLEOTIDE SEQUENCE [LARGE SCALE GENOMIC DNA]</scope>
    <source>
        <tissue evidence="1">Muscle</tissue>
    </source>
</reference>